<dbReference type="RefSeq" id="WP_151756350.1">
    <property type="nucleotide sequence ID" value="NZ_BKZW01000001.1"/>
</dbReference>
<keyword evidence="2" id="KW-0812">Transmembrane</keyword>
<feature type="compositionally biased region" description="Pro residues" evidence="1">
    <location>
        <begin position="180"/>
        <end position="196"/>
    </location>
</feature>
<name>A0A5J4KT88_9CHLR</name>
<gene>
    <name evidence="3" type="ORF">KDW_26080</name>
</gene>
<sequence length="221" mass="22967">MFIDTLMVLWNRICVYKFTRTIVTCLLVALGILVILGVIGLPAFSRSADIAPHRPLVPMVESNNNDAIVVEPLPKSKVTPPVLASPAPTPLPTPTPTGVATPQEQNNQNIQVPVAVTPSPSPVATPASVSHPALKIQKHAVQPRHVHITSTPSKAAVKASVTSTVPPVTPLPTPVVVTPTPAPVPAPTGTPSPVTEPSPATSNAVPVNLDPVPTNNDIPLQ</sequence>
<keyword evidence="2" id="KW-0472">Membrane</keyword>
<feature type="transmembrane region" description="Helical" evidence="2">
    <location>
        <begin position="21"/>
        <end position="44"/>
    </location>
</feature>
<evidence type="ECO:0000313" key="3">
    <source>
        <dbReference type="EMBL" id="GER88446.1"/>
    </source>
</evidence>
<dbReference type="AlphaFoldDB" id="A0A5J4KT88"/>
<evidence type="ECO:0000256" key="2">
    <source>
        <dbReference type="SAM" id="Phobius"/>
    </source>
</evidence>
<organism evidence="3 4">
    <name type="scientific">Dictyobacter vulcani</name>
    <dbReference type="NCBI Taxonomy" id="2607529"/>
    <lineage>
        <taxon>Bacteria</taxon>
        <taxon>Bacillati</taxon>
        <taxon>Chloroflexota</taxon>
        <taxon>Ktedonobacteria</taxon>
        <taxon>Ktedonobacterales</taxon>
        <taxon>Dictyobacteraceae</taxon>
        <taxon>Dictyobacter</taxon>
    </lineage>
</organism>
<reference evidence="3 4" key="1">
    <citation type="submission" date="2019-10" db="EMBL/GenBank/DDBJ databases">
        <title>Dictyobacter vulcani sp. nov., within the class Ktedonobacteria, isolated from soil of volcanic Mt. Zao.</title>
        <authorList>
            <person name="Zheng Y."/>
            <person name="Wang C.M."/>
            <person name="Sakai Y."/>
            <person name="Abe K."/>
            <person name="Yokota A."/>
            <person name="Yabe S."/>
        </authorList>
    </citation>
    <scope>NUCLEOTIDE SEQUENCE [LARGE SCALE GENOMIC DNA]</scope>
    <source>
        <strain evidence="3 4">W12</strain>
    </source>
</reference>
<dbReference type="EMBL" id="BKZW01000001">
    <property type="protein sequence ID" value="GER88446.1"/>
    <property type="molecule type" value="Genomic_DNA"/>
</dbReference>
<feature type="region of interest" description="Disordered" evidence="1">
    <location>
        <begin position="179"/>
        <end position="221"/>
    </location>
</feature>
<accession>A0A5J4KT88</accession>
<comment type="caution">
    <text evidence="3">The sequence shown here is derived from an EMBL/GenBank/DDBJ whole genome shotgun (WGS) entry which is preliminary data.</text>
</comment>
<evidence type="ECO:0000313" key="4">
    <source>
        <dbReference type="Proteomes" id="UP000326912"/>
    </source>
</evidence>
<protein>
    <submittedName>
        <fullName evidence="3">Uncharacterized protein</fullName>
    </submittedName>
</protein>
<keyword evidence="4" id="KW-1185">Reference proteome</keyword>
<dbReference type="Proteomes" id="UP000326912">
    <property type="component" value="Unassembled WGS sequence"/>
</dbReference>
<feature type="region of interest" description="Disordered" evidence="1">
    <location>
        <begin position="79"/>
        <end position="100"/>
    </location>
</feature>
<proteinExistence type="predicted"/>
<evidence type="ECO:0000256" key="1">
    <source>
        <dbReference type="SAM" id="MobiDB-lite"/>
    </source>
</evidence>
<keyword evidence="2" id="KW-1133">Transmembrane helix</keyword>